<dbReference type="Pfam" id="PF05746">
    <property type="entry name" value="DALR_1"/>
    <property type="match status" value="1"/>
</dbReference>
<keyword evidence="2 9" id="KW-0963">Cytoplasm</keyword>
<gene>
    <name evidence="9 14" type="primary">argS</name>
    <name evidence="14" type="ORF">ACFPN5_02365</name>
</gene>
<evidence type="ECO:0000256" key="11">
    <source>
        <dbReference type="SAM" id="MobiDB-lite"/>
    </source>
</evidence>
<keyword evidence="6 9" id="KW-0648">Protein biosynthesis</keyword>
<evidence type="ECO:0000256" key="8">
    <source>
        <dbReference type="ARBA" id="ARBA00049339"/>
    </source>
</evidence>
<comment type="similarity">
    <text evidence="1 9 10">Belongs to the class-I aminoacyl-tRNA synthetase family.</text>
</comment>
<feature type="compositionally biased region" description="Low complexity" evidence="11">
    <location>
        <begin position="575"/>
        <end position="591"/>
    </location>
</feature>
<dbReference type="Gene3D" id="1.10.730.10">
    <property type="entry name" value="Isoleucyl-tRNA Synthetase, Domain 1"/>
    <property type="match status" value="1"/>
</dbReference>
<dbReference type="GO" id="GO:0004814">
    <property type="term" value="F:arginine-tRNA ligase activity"/>
    <property type="evidence" value="ECO:0007669"/>
    <property type="project" value="UniProtKB-EC"/>
</dbReference>
<evidence type="ECO:0000256" key="5">
    <source>
        <dbReference type="ARBA" id="ARBA00022840"/>
    </source>
</evidence>
<proteinExistence type="inferred from homology"/>
<evidence type="ECO:0000256" key="10">
    <source>
        <dbReference type="RuleBase" id="RU363038"/>
    </source>
</evidence>
<dbReference type="InterPro" id="IPR014729">
    <property type="entry name" value="Rossmann-like_a/b/a_fold"/>
</dbReference>
<dbReference type="Pfam" id="PF03485">
    <property type="entry name" value="Arg_tRNA_synt_N"/>
    <property type="match status" value="1"/>
</dbReference>
<dbReference type="CDD" id="cd00671">
    <property type="entry name" value="ArgRS_core"/>
    <property type="match status" value="1"/>
</dbReference>
<evidence type="ECO:0000256" key="9">
    <source>
        <dbReference type="HAMAP-Rule" id="MF_00123"/>
    </source>
</evidence>
<dbReference type="SMART" id="SM00836">
    <property type="entry name" value="DALR_1"/>
    <property type="match status" value="1"/>
</dbReference>
<reference evidence="15" key="1">
    <citation type="journal article" date="2019" name="Int. J. Syst. Evol. Microbiol.">
        <title>The Global Catalogue of Microorganisms (GCM) 10K type strain sequencing project: providing services to taxonomists for standard genome sequencing and annotation.</title>
        <authorList>
            <consortium name="The Broad Institute Genomics Platform"/>
            <consortium name="The Broad Institute Genome Sequencing Center for Infectious Disease"/>
            <person name="Wu L."/>
            <person name="Ma J."/>
        </authorList>
    </citation>
    <scope>NUCLEOTIDE SEQUENCE [LARGE SCALE GENOMIC DNA]</scope>
    <source>
        <strain evidence="15">KACC 12649</strain>
    </source>
</reference>
<comment type="subunit">
    <text evidence="9">Monomer.</text>
</comment>
<protein>
    <recommendedName>
        <fullName evidence="9">Arginine--tRNA ligase</fullName>
        <ecNumber evidence="9">6.1.1.19</ecNumber>
    </recommendedName>
    <alternativeName>
        <fullName evidence="9">Arginyl-tRNA synthetase</fullName>
        <shortName evidence="9">ArgRS</shortName>
    </alternativeName>
</protein>
<evidence type="ECO:0000259" key="13">
    <source>
        <dbReference type="SMART" id="SM01016"/>
    </source>
</evidence>
<accession>A0ABW0KYY3</accession>
<keyword evidence="5 9" id="KW-0067">ATP-binding</keyword>
<evidence type="ECO:0000313" key="15">
    <source>
        <dbReference type="Proteomes" id="UP001596050"/>
    </source>
</evidence>
<dbReference type="InterPro" id="IPR009080">
    <property type="entry name" value="tRNAsynth_Ia_anticodon-bd"/>
</dbReference>
<evidence type="ECO:0000256" key="7">
    <source>
        <dbReference type="ARBA" id="ARBA00023146"/>
    </source>
</evidence>
<dbReference type="CDD" id="cd07956">
    <property type="entry name" value="Anticodon_Ia_Arg"/>
    <property type="match status" value="1"/>
</dbReference>
<dbReference type="Gene3D" id="3.30.1360.70">
    <property type="entry name" value="Arginyl tRNA synthetase N-terminal domain"/>
    <property type="match status" value="1"/>
</dbReference>
<organism evidence="14 15">
    <name type="scientific">Massilia niabensis</name>
    <dbReference type="NCBI Taxonomy" id="544910"/>
    <lineage>
        <taxon>Bacteria</taxon>
        <taxon>Pseudomonadati</taxon>
        <taxon>Pseudomonadota</taxon>
        <taxon>Betaproteobacteria</taxon>
        <taxon>Burkholderiales</taxon>
        <taxon>Oxalobacteraceae</taxon>
        <taxon>Telluria group</taxon>
        <taxon>Massilia</taxon>
    </lineage>
</organism>
<comment type="caution">
    <text evidence="14">The sequence shown here is derived from an EMBL/GenBank/DDBJ whole genome shotgun (WGS) entry which is preliminary data.</text>
</comment>
<dbReference type="RefSeq" id="WP_379779693.1">
    <property type="nucleotide sequence ID" value="NZ_JBHSMU010000003.1"/>
</dbReference>
<dbReference type="EC" id="6.1.1.19" evidence="9"/>
<dbReference type="PANTHER" id="PTHR11956">
    <property type="entry name" value="ARGINYL-TRNA SYNTHETASE"/>
    <property type="match status" value="1"/>
</dbReference>
<dbReference type="EMBL" id="JBHSMU010000003">
    <property type="protein sequence ID" value="MFC5458654.1"/>
    <property type="molecule type" value="Genomic_DNA"/>
</dbReference>
<dbReference type="InterPro" id="IPR005148">
    <property type="entry name" value="Arg-tRNA-synth_N"/>
</dbReference>
<dbReference type="SUPFAM" id="SSF55190">
    <property type="entry name" value="Arginyl-tRNA synthetase (ArgRS), N-terminal 'additional' domain"/>
    <property type="match status" value="1"/>
</dbReference>
<feature type="region of interest" description="Disordered" evidence="11">
    <location>
        <begin position="572"/>
        <end position="591"/>
    </location>
</feature>
<keyword evidence="7 9" id="KW-0030">Aminoacyl-tRNA synthetase</keyword>
<dbReference type="InterPro" id="IPR001278">
    <property type="entry name" value="Arg-tRNA-ligase"/>
</dbReference>
<dbReference type="SMART" id="SM01016">
    <property type="entry name" value="Arg_tRNA_synt_N"/>
    <property type="match status" value="1"/>
</dbReference>
<comment type="catalytic activity">
    <reaction evidence="8 9">
        <text>tRNA(Arg) + L-arginine + ATP = L-arginyl-tRNA(Arg) + AMP + diphosphate</text>
        <dbReference type="Rhea" id="RHEA:20301"/>
        <dbReference type="Rhea" id="RHEA-COMP:9658"/>
        <dbReference type="Rhea" id="RHEA-COMP:9673"/>
        <dbReference type="ChEBI" id="CHEBI:30616"/>
        <dbReference type="ChEBI" id="CHEBI:32682"/>
        <dbReference type="ChEBI" id="CHEBI:33019"/>
        <dbReference type="ChEBI" id="CHEBI:78442"/>
        <dbReference type="ChEBI" id="CHEBI:78513"/>
        <dbReference type="ChEBI" id="CHEBI:456215"/>
        <dbReference type="EC" id="6.1.1.19"/>
    </reaction>
</comment>
<dbReference type="InterPro" id="IPR008909">
    <property type="entry name" value="DALR_anticod-bd"/>
</dbReference>
<dbReference type="InterPro" id="IPR036695">
    <property type="entry name" value="Arg-tRNA-synth_N_sf"/>
</dbReference>
<evidence type="ECO:0000256" key="6">
    <source>
        <dbReference type="ARBA" id="ARBA00022917"/>
    </source>
</evidence>
<dbReference type="InterPro" id="IPR035684">
    <property type="entry name" value="ArgRS_core"/>
</dbReference>
<dbReference type="Proteomes" id="UP001596050">
    <property type="component" value="Unassembled WGS sequence"/>
</dbReference>
<dbReference type="SUPFAM" id="SSF52374">
    <property type="entry name" value="Nucleotidylyl transferase"/>
    <property type="match status" value="1"/>
</dbReference>
<dbReference type="PANTHER" id="PTHR11956:SF5">
    <property type="entry name" value="ARGININE--TRNA LIGASE, CYTOPLASMIC"/>
    <property type="match status" value="1"/>
</dbReference>
<evidence type="ECO:0000256" key="1">
    <source>
        <dbReference type="ARBA" id="ARBA00005594"/>
    </source>
</evidence>
<evidence type="ECO:0000256" key="2">
    <source>
        <dbReference type="ARBA" id="ARBA00022490"/>
    </source>
</evidence>
<feature type="domain" description="Arginyl tRNA synthetase N-terminal" evidence="13">
    <location>
        <begin position="7"/>
        <end position="95"/>
    </location>
</feature>
<keyword evidence="3 9" id="KW-0436">Ligase</keyword>
<dbReference type="SUPFAM" id="SSF47323">
    <property type="entry name" value="Anticodon-binding domain of a subclass of class I aminoacyl-tRNA synthetases"/>
    <property type="match status" value="1"/>
</dbReference>
<feature type="short sequence motif" description="'HIGH' region" evidence="9">
    <location>
        <begin position="132"/>
        <end position="142"/>
    </location>
</feature>
<evidence type="ECO:0000256" key="3">
    <source>
        <dbReference type="ARBA" id="ARBA00022598"/>
    </source>
</evidence>
<evidence type="ECO:0000259" key="12">
    <source>
        <dbReference type="SMART" id="SM00836"/>
    </source>
</evidence>
<dbReference type="PROSITE" id="PS00178">
    <property type="entry name" value="AA_TRNA_LIGASE_I"/>
    <property type="match status" value="1"/>
</dbReference>
<keyword evidence="4 9" id="KW-0547">Nucleotide-binding</keyword>
<evidence type="ECO:0000313" key="14">
    <source>
        <dbReference type="EMBL" id="MFC5458654.1"/>
    </source>
</evidence>
<feature type="domain" description="DALR anticodon binding" evidence="12">
    <location>
        <begin position="452"/>
        <end position="570"/>
    </location>
</feature>
<dbReference type="Gene3D" id="3.40.50.620">
    <property type="entry name" value="HUPs"/>
    <property type="match status" value="1"/>
</dbReference>
<keyword evidence="15" id="KW-1185">Reference proteome</keyword>
<dbReference type="HAMAP" id="MF_00123">
    <property type="entry name" value="Arg_tRNA_synth"/>
    <property type="match status" value="1"/>
</dbReference>
<dbReference type="InterPro" id="IPR001412">
    <property type="entry name" value="aa-tRNA-synth_I_CS"/>
</dbReference>
<comment type="subcellular location">
    <subcellularLocation>
        <location evidence="9">Cytoplasm</location>
    </subcellularLocation>
</comment>
<sequence>MLAQQKQQIVALFQAALAPIVAGTDLTPNVVLERPRDPSHGDVACNIAMQLAKQLKTNPRELATRLVAALLADPQAAGLVESADVAGPGFINLRVAASAKQSVVRTVLAEGEAFGRGSSGAGHHAIIEFVSANPTGPLHVGHGRQAALGDALSSLFESQGHAVTREFYYNDAGVQIATLANSVQARARGFKPGDAEWPESAYNGDYIADIAADFLAGKTVSASDGEPATASGNPDDLESIRRFAVAYLRNEQDQDLQAFGVKFDNYYLESSLYADGKVGEAVQALVDAGVTYEQDGALWLKTTDYGDDKDRVMRKSDGTYTYFVPDVAYHMQKFRRGFDQAINIQGSDHHGTIARVRAGLQAVNIGIPQGYPDYVLHKMVTVMKNGEEVKISKRAGSYVTVRDLIEWSGNGDITRGRDAVRFFLISRKADTEFVFDVDVALATSEENPVYYVQYAHARICSALANWGGDEAQLETVDLSPLTTPHEASLLSKLAAYPEVLGRAKLELGPHQVAFYLRELAGELHSYYFAHKWLLDDDEPLKLARLALATATRQVLRNGLALIGVSAPAKMERAPAEAQAEAQAASPDEPQA</sequence>
<name>A0ABW0KYY3_9BURK</name>
<evidence type="ECO:0000256" key="4">
    <source>
        <dbReference type="ARBA" id="ARBA00022741"/>
    </source>
</evidence>
<dbReference type="PRINTS" id="PR01038">
    <property type="entry name" value="TRNASYNTHARG"/>
</dbReference>
<dbReference type="Pfam" id="PF00750">
    <property type="entry name" value="tRNA-synt_1d"/>
    <property type="match status" value="1"/>
</dbReference>
<dbReference type="NCBIfam" id="TIGR00456">
    <property type="entry name" value="argS"/>
    <property type="match status" value="1"/>
</dbReference>